<organism evidence="1">
    <name type="scientific">marine sediment metagenome</name>
    <dbReference type="NCBI Taxonomy" id="412755"/>
    <lineage>
        <taxon>unclassified sequences</taxon>
        <taxon>metagenomes</taxon>
        <taxon>ecological metagenomes</taxon>
    </lineage>
</organism>
<name>X0Z639_9ZZZZ</name>
<dbReference type="EMBL" id="BART01003982">
    <property type="protein sequence ID" value="GAG64574.1"/>
    <property type="molecule type" value="Genomic_DNA"/>
</dbReference>
<evidence type="ECO:0008006" key="2">
    <source>
        <dbReference type="Google" id="ProtNLM"/>
    </source>
</evidence>
<protein>
    <recommendedName>
        <fullName evidence="2">Rad50/SbcC-type AAA domain-containing protein</fullName>
    </recommendedName>
</protein>
<dbReference type="Gene3D" id="3.40.50.300">
    <property type="entry name" value="P-loop containing nucleotide triphosphate hydrolases"/>
    <property type="match status" value="1"/>
</dbReference>
<proteinExistence type="predicted"/>
<dbReference type="InterPro" id="IPR027417">
    <property type="entry name" value="P-loop_NTPase"/>
</dbReference>
<gene>
    <name evidence="1" type="ORF">S01H4_10423</name>
</gene>
<reference evidence="1" key="1">
    <citation type="journal article" date="2014" name="Front. Microbiol.">
        <title>High frequency of phylogenetically diverse reductive dehalogenase-homologous genes in deep subseafloor sedimentary metagenomes.</title>
        <authorList>
            <person name="Kawai M."/>
            <person name="Futagami T."/>
            <person name="Toyoda A."/>
            <person name="Takaki Y."/>
            <person name="Nishi S."/>
            <person name="Hori S."/>
            <person name="Arai W."/>
            <person name="Tsubouchi T."/>
            <person name="Morono Y."/>
            <person name="Uchiyama I."/>
            <person name="Ito T."/>
            <person name="Fujiyama A."/>
            <person name="Inagaki F."/>
            <person name="Takami H."/>
        </authorList>
    </citation>
    <scope>NUCLEOTIDE SEQUENCE</scope>
    <source>
        <strain evidence="1">Expedition CK06-06</strain>
    </source>
</reference>
<feature type="non-terminal residue" evidence="1">
    <location>
        <position position="307"/>
    </location>
</feature>
<sequence>PSNVFNKLLNHPNLNAVEVVKATTPAKKKIGKEYVKDYFQRLRDDHRSPIAFIQNSDGHSIDEIGKRFTYIRMSEPDFWSLRNALENPETRIRMQSDYNPDESKTKILGIAFSTGGKWSHIPFNSNLNCIIGKRRTNKSTIVDLILHGLDRFVDENKSDEKSLIERKYSVNVFLAKGLDIICYSRDNKGNPPSIFKKDVDGSFIPIEAASDLELPRKYNHEAIEERFSRGTSLMDFLDRRVFVNEKLQPLVDDRDKYLDKVISANFKNCASDMKQLVKACEQLLNERKKQVEPALEKYVDKHGKNSS</sequence>
<evidence type="ECO:0000313" key="1">
    <source>
        <dbReference type="EMBL" id="GAG64574.1"/>
    </source>
</evidence>
<comment type="caution">
    <text evidence="1">The sequence shown here is derived from an EMBL/GenBank/DDBJ whole genome shotgun (WGS) entry which is preliminary data.</text>
</comment>
<dbReference type="AlphaFoldDB" id="X0Z639"/>
<accession>X0Z639</accession>
<feature type="non-terminal residue" evidence="1">
    <location>
        <position position="1"/>
    </location>
</feature>